<dbReference type="InterPro" id="IPR005254">
    <property type="entry name" value="Heme_biosyn_assoc_TPR_pro"/>
</dbReference>
<feature type="transmembrane region" description="Helical" evidence="10">
    <location>
        <begin position="42"/>
        <end position="72"/>
    </location>
</feature>
<keyword evidence="6 10" id="KW-0812">Transmembrane</keyword>
<dbReference type="EMBL" id="AP024202">
    <property type="protein sequence ID" value="BCN92333.1"/>
    <property type="molecule type" value="Genomic_DNA"/>
</dbReference>
<evidence type="ECO:0000256" key="3">
    <source>
        <dbReference type="ARBA" id="ARBA00004744"/>
    </source>
</evidence>
<protein>
    <recommendedName>
        <fullName evidence="11">HemY N-terminal domain-containing protein</fullName>
    </recommendedName>
</protein>
<evidence type="ECO:0000256" key="2">
    <source>
        <dbReference type="ARBA" id="ARBA00004429"/>
    </source>
</evidence>
<evidence type="ECO:0000256" key="9">
    <source>
        <dbReference type="ARBA" id="ARBA00023244"/>
    </source>
</evidence>
<evidence type="ECO:0000313" key="12">
    <source>
        <dbReference type="EMBL" id="BCN92333.1"/>
    </source>
</evidence>
<sequence>MRLIFILAIVFFAATSLTTMLLYDNGQVSMVWGDWVVQTSVSFLISAAIIGFIVVYASIRLLLNIWHIPLFWRKQRRLRQYSKAETAMAKGMIALEYGDWHRAEKELIKSAKNSEAGLVHYLSAAKMAHNQKAYHRRNQYLEQARGVYPDEYVTIGLVEARLLAEDKPDTALAILQALHEQQPKNPTILAEYALGLKQQGYWETLAELLPEIKKTRALDSTQYALLEQQFWSGKLASAVDEEALAQIWQSLSKKQQMVPEILAEYVEQRMGWNEEVTLESLLEKAIKKQWDDRLVYQYGRLTLGPAFERLKTAEKWRSIQGDDNPVLLLTLGRLACQSQLWTLGQNYLKQSLQIRAEVETFHALAQCYEAEGKENQAALTYKEAIMQLEKK</sequence>
<keyword evidence="13" id="KW-1185">Reference proteome</keyword>
<evidence type="ECO:0000256" key="4">
    <source>
        <dbReference type="ARBA" id="ARBA00022475"/>
    </source>
</evidence>
<evidence type="ECO:0000313" key="13">
    <source>
        <dbReference type="Proteomes" id="UP001054820"/>
    </source>
</evidence>
<keyword evidence="4" id="KW-1003">Cell membrane</keyword>
<evidence type="ECO:0000256" key="5">
    <source>
        <dbReference type="ARBA" id="ARBA00022519"/>
    </source>
</evidence>
<keyword evidence="7 10" id="KW-1133">Transmembrane helix</keyword>
<dbReference type="RefSeq" id="WP_237262035.1">
    <property type="nucleotide sequence ID" value="NZ_AP024202.1"/>
</dbReference>
<feature type="domain" description="HemY N-terminal" evidence="11">
    <location>
        <begin position="26"/>
        <end position="131"/>
    </location>
</feature>
<keyword evidence="8 10" id="KW-0472">Membrane</keyword>
<evidence type="ECO:0000259" key="11">
    <source>
        <dbReference type="Pfam" id="PF07219"/>
    </source>
</evidence>
<evidence type="ECO:0000256" key="8">
    <source>
        <dbReference type="ARBA" id="ARBA00023136"/>
    </source>
</evidence>
<comment type="function">
    <text evidence="1">Involved in a late step of protoheme IX synthesis.</text>
</comment>
<dbReference type="Proteomes" id="UP001054820">
    <property type="component" value="Chromosome"/>
</dbReference>
<dbReference type="Pfam" id="PF07219">
    <property type="entry name" value="HemY_N"/>
    <property type="match status" value="1"/>
</dbReference>
<reference evidence="12" key="1">
    <citation type="journal article" date="2022" name="Arch. Microbiol.">
        <title>Thiomicrorhabdus immobilis sp. nov., a mesophilic sulfur-oxidizing bacterium isolated from sediment of a brackish lake in northern Japan.</title>
        <authorList>
            <person name="Kojima H."/>
            <person name="Mochizuki J."/>
            <person name="Kanda M."/>
            <person name="Watanabe T."/>
            <person name="Fukui M."/>
        </authorList>
    </citation>
    <scope>NUCLEOTIDE SEQUENCE</scope>
    <source>
        <strain evidence="12">Am19</strain>
    </source>
</reference>
<keyword evidence="9" id="KW-0627">Porphyrin biosynthesis</keyword>
<comment type="subcellular location">
    <subcellularLocation>
        <location evidence="2">Cell inner membrane</location>
        <topology evidence="2">Multi-pass membrane protein</topology>
    </subcellularLocation>
</comment>
<dbReference type="Gene3D" id="1.25.40.10">
    <property type="entry name" value="Tetratricopeptide repeat domain"/>
    <property type="match status" value="1"/>
</dbReference>
<dbReference type="InterPro" id="IPR011990">
    <property type="entry name" value="TPR-like_helical_dom_sf"/>
</dbReference>
<comment type="pathway">
    <text evidence="3">Porphyrin-containing compound metabolism; protoheme biosynthesis.</text>
</comment>
<evidence type="ECO:0000256" key="1">
    <source>
        <dbReference type="ARBA" id="ARBA00002962"/>
    </source>
</evidence>
<gene>
    <name evidence="12" type="ORF">THMIRHAM_01180</name>
</gene>
<name>A0ABM7MAG9_9GAMM</name>
<organism evidence="12 13">
    <name type="scientific">Thiomicrorhabdus immobilis</name>
    <dbReference type="NCBI Taxonomy" id="2791037"/>
    <lineage>
        <taxon>Bacteria</taxon>
        <taxon>Pseudomonadati</taxon>
        <taxon>Pseudomonadota</taxon>
        <taxon>Gammaproteobacteria</taxon>
        <taxon>Thiotrichales</taxon>
        <taxon>Piscirickettsiaceae</taxon>
        <taxon>Thiomicrorhabdus</taxon>
    </lineage>
</organism>
<dbReference type="InterPro" id="IPR010817">
    <property type="entry name" value="HemY_N"/>
</dbReference>
<evidence type="ECO:0000256" key="7">
    <source>
        <dbReference type="ARBA" id="ARBA00022989"/>
    </source>
</evidence>
<accession>A0ABM7MAG9</accession>
<dbReference type="NCBIfam" id="TIGR00540">
    <property type="entry name" value="TPR_hemY_coli"/>
    <property type="match status" value="1"/>
</dbReference>
<proteinExistence type="predicted"/>
<evidence type="ECO:0000256" key="10">
    <source>
        <dbReference type="SAM" id="Phobius"/>
    </source>
</evidence>
<keyword evidence="5" id="KW-0997">Cell inner membrane</keyword>
<evidence type="ECO:0000256" key="6">
    <source>
        <dbReference type="ARBA" id="ARBA00022692"/>
    </source>
</evidence>